<dbReference type="OrthoDB" id="514292at2759"/>
<dbReference type="SUPFAM" id="SSF55144">
    <property type="entry name" value="LigT-like"/>
    <property type="match status" value="1"/>
</dbReference>
<dbReference type="Gene3D" id="3.90.1140.10">
    <property type="entry name" value="Cyclic phosphodiesterase"/>
    <property type="match status" value="1"/>
</dbReference>
<evidence type="ECO:0008006" key="3">
    <source>
        <dbReference type="Google" id="ProtNLM"/>
    </source>
</evidence>
<comment type="caution">
    <text evidence="1">The sequence shown here is derived from an EMBL/GenBank/DDBJ whole genome shotgun (WGS) entry which is preliminary data.</text>
</comment>
<sequence length="201" mass="22780">MGLSLWLVPNKLEAEKLELVMNVRQKDPSLSLESYPKFYPHVTLASLPLSLENELDKIEGSIPKSTGNAPMRCYFAEVKIGEHYFRSVYVAIKPTSDILSLYEEVHKMLGIEPRLPAFPHLSLCYIDDADAANGERQRFYEDLQVNGVIDTKSEDKDSIQLGCGTRGKADLVDHFEAHEVWVVRSEGPVEGWDVLRRIPLH</sequence>
<proteinExistence type="predicted"/>
<dbReference type="Pfam" id="PF07823">
    <property type="entry name" value="CPDase"/>
    <property type="match status" value="1"/>
</dbReference>
<gene>
    <name evidence="1" type="ORF">CVT25_015215</name>
</gene>
<dbReference type="AlphaFoldDB" id="A0A409XR72"/>
<dbReference type="InterPro" id="IPR009097">
    <property type="entry name" value="Cyclic_Pdiesterase"/>
</dbReference>
<reference evidence="1 2" key="1">
    <citation type="journal article" date="2018" name="Evol. Lett.">
        <title>Horizontal gene cluster transfer increased hallucinogenic mushroom diversity.</title>
        <authorList>
            <person name="Reynolds H.T."/>
            <person name="Vijayakumar V."/>
            <person name="Gluck-Thaler E."/>
            <person name="Korotkin H.B."/>
            <person name="Matheny P.B."/>
            <person name="Slot J.C."/>
        </authorList>
    </citation>
    <scope>NUCLEOTIDE SEQUENCE [LARGE SCALE GENOMIC DNA]</scope>
    <source>
        <strain evidence="1 2">2631</strain>
    </source>
</reference>
<evidence type="ECO:0000313" key="1">
    <source>
        <dbReference type="EMBL" id="PPQ93217.1"/>
    </source>
</evidence>
<accession>A0A409XR72</accession>
<dbReference type="PANTHER" id="PTHR28141">
    <property type="entry name" value="2',3'-CYCLIC-NUCLEOTIDE 3'-PHOSPHODIESTERASE"/>
    <property type="match status" value="1"/>
</dbReference>
<dbReference type="Proteomes" id="UP000283269">
    <property type="component" value="Unassembled WGS sequence"/>
</dbReference>
<keyword evidence="2" id="KW-1185">Reference proteome</keyword>
<dbReference type="PANTHER" id="PTHR28141:SF1">
    <property type="entry name" value="2',3'-CYCLIC-NUCLEOTIDE 3'-PHOSPHODIESTERASE"/>
    <property type="match status" value="1"/>
</dbReference>
<organism evidence="1 2">
    <name type="scientific">Psilocybe cyanescens</name>
    <dbReference type="NCBI Taxonomy" id="93625"/>
    <lineage>
        <taxon>Eukaryota</taxon>
        <taxon>Fungi</taxon>
        <taxon>Dikarya</taxon>
        <taxon>Basidiomycota</taxon>
        <taxon>Agaricomycotina</taxon>
        <taxon>Agaricomycetes</taxon>
        <taxon>Agaricomycetidae</taxon>
        <taxon>Agaricales</taxon>
        <taxon>Agaricineae</taxon>
        <taxon>Strophariaceae</taxon>
        <taxon>Psilocybe</taxon>
    </lineage>
</organism>
<dbReference type="InParanoid" id="A0A409XR72"/>
<evidence type="ECO:0000313" key="2">
    <source>
        <dbReference type="Proteomes" id="UP000283269"/>
    </source>
</evidence>
<dbReference type="InterPro" id="IPR012386">
    <property type="entry name" value="Cyclic-nucl_3Pdiesterase"/>
</dbReference>
<dbReference type="GO" id="GO:0009187">
    <property type="term" value="P:cyclic nucleotide metabolic process"/>
    <property type="evidence" value="ECO:0007669"/>
    <property type="project" value="TreeGrafter"/>
</dbReference>
<dbReference type="EMBL" id="NHYD01000797">
    <property type="protein sequence ID" value="PPQ93217.1"/>
    <property type="molecule type" value="Genomic_DNA"/>
</dbReference>
<protein>
    <recommendedName>
        <fullName evidence="3">2',3'-cyclic-nucleotide 3'-phosphodiesterase</fullName>
    </recommendedName>
</protein>
<dbReference type="GO" id="GO:0004113">
    <property type="term" value="F:2',3'-cyclic-nucleotide 3'-phosphodiesterase activity"/>
    <property type="evidence" value="ECO:0007669"/>
    <property type="project" value="TreeGrafter"/>
</dbReference>
<name>A0A409XR72_PSICY</name>
<dbReference type="STRING" id="93625.A0A409XR72"/>